<dbReference type="OrthoDB" id="3281514at2"/>
<organism evidence="1 2">
    <name type="scientific">Pseudarthrobacter equi</name>
    <dbReference type="NCBI Taxonomy" id="728066"/>
    <lineage>
        <taxon>Bacteria</taxon>
        <taxon>Bacillati</taxon>
        <taxon>Actinomycetota</taxon>
        <taxon>Actinomycetes</taxon>
        <taxon>Micrococcales</taxon>
        <taxon>Micrococcaceae</taxon>
        <taxon>Pseudarthrobacter</taxon>
    </lineage>
</organism>
<dbReference type="AlphaFoldDB" id="A0A1H1VXN9"/>
<protein>
    <submittedName>
        <fullName evidence="1">Uncharacterized protein</fullName>
    </submittedName>
</protein>
<dbReference type="EMBL" id="LT629779">
    <property type="protein sequence ID" value="SDS89211.1"/>
    <property type="molecule type" value="Genomic_DNA"/>
</dbReference>
<reference evidence="2" key="1">
    <citation type="submission" date="2016-10" db="EMBL/GenBank/DDBJ databases">
        <authorList>
            <person name="Varghese N."/>
            <person name="Submissions S."/>
        </authorList>
    </citation>
    <scope>NUCLEOTIDE SEQUENCE [LARGE SCALE GENOMIC DNA]</scope>
    <source>
        <strain evidence="2">IMMIB L-1606</strain>
    </source>
</reference>
<name>A0A1H1VXN9_9MICC</name>
<dbReference type="RefSeq" id="WP_157693430.1">
    <property type="nucleotide sequence ID" value="NZ_LT629779.1"/>
</dbReference>
<evidence type="ECO:0000313" key="1">
    <source>
        <dbReference type="EMBL" id="SDS89211.1"/>
    </source>
</evidence>
<evidence type="ECO:0000313" key="2">
    <source>
        <dbReference type="Proteomes" id="UP000198751"/>
    </source>
</evidence>
<dbReference type="Proteomes" id="UP000198751">
    <property type="component" value="Chromosome I"/>
</dbReference>
<sequence>MGQHVVNRQVLANIPLANFTAYLLTHGWQEVDGDVAGSYWTRATDDEQPQGWLPSNPEVKTFVDRIAQLIQVIAKAESRDVDDVVRDLVDLERDIQEVRTFPFGAPGSMGLSASAESVQGLRKWVESSATAVALQESSAVLPRRRPPEATALVRATEMLTPVAGSFIWRLSVPLSDHAMPEQYPFVLPGSDLRLEDYSRRTTLHLLRSTQAAANAASEAIASDVGLEAFRRRIPEGISADLCEALSQTSADGLTPLEFSFKWSARRPVTTTASKLAVSQDQLEIIAWAGKQLRQEAVEEDVTVSGLVIRLSRTGPSDTPGKITIAGSDVANPGGPLAHFWVELTAEDYQRASTAHQEYSEVLITGDLKRTARRRELLNPRAFRLLASQPD</sequence>
<accession>A0A1H1VXN9</accession>
<gene>
    <name evidence="1" type="ORF">SAMN04489743_1134</name>
</gene>
<keyword evidence="2" id="KW-1185">Reference proteome</keyword>
<proteinExistence type="predicted"/>